<sequence>RVEYSHGRGEPGGIFAFKFDVVDGEGNRLTDQSFSISVLEDKSPPVIITNKGLVLDENSVKKITTLQLSASDQDSGPAELIYRITRPPQLGHLEHATSPGIQISSFTQADLTSRNVQYVHSSEAEKHSDAFSFTVSDGVNEVTQTFHITLHPVDDSLPIVQNAGMRVQEGVRKTITEFELKAVDADTEAESVTFTIVQPPRHGTIERTSNGQHYHLTSTFTVEDIYQNRVSYSHDGSNSLKDWFTFTVSDGTNPFFIIEEGGKEIMTAAPQPFRVDILPVDDGTPRIVTNLGLQWLEYMDGKATNLITKKELLTVDPDTESAQLVYEITTGPKHGFVENKLQPGRAAATFTQEDVNLGLIRYVLHKEKIHEMMDSFQFLVRDSKPNVVSDNVFHIQWSLISFKYTSYNVSEKAGSVSVTVQRTGNLNQYAIVLCRTKQGTASSSSRVSSQPGQQDYVEYAGQIRVSLNIYDCCLHMFQLSLFTQSIAQVQFDEREDTKSCTIVINDDDVFENVESFTVELSMPAYALLGEFTQAKVIINDTEDEPTLEFDKNIYRVNERDASSIVSVICYTIPKSAMGSSLYALESGSDFKSRGMSAASRVIFGPGVTMSTCDVMLIDDSEYEEEEEFEIALADASDNAHIGRVATAKVLISGPNDASTVSLGNTAFTVSEDAAVSLVKPQQLSPLKALSSTTSLKPFSRSPLDPSIVKIPVIRHGTDLSTFTSVWCATRPSDPASATPGVDYVPSSRKVEFGPGVTEQVRLQQTRLHKVNKSYCTLTILDDTQYPVIEGLETFVVFLSSAQGAELTKPFQAVIAINDTFQDVSLVKPQQLSPLRTLSSTTSRFPLDPSVSEKMGSDPLGLHLRWGIGASLKVVTDAHFYFEHRGVPSMQFAKDLLLVKEKEGVLHVPITRSGDLSYESSVRCYTQSHSAQVMEDFEERRNADSSRITFLKGDKILSLFIFTIKGFELLSQTFRTQQFSDEISFGSRFENSAKNCTVYIHDDSMFEPEEQFRVYLSLPLGNHWSGARIGKNNMATITISNDEDAPTIEFEEAAYQVREPAGPDAIAILNIKVIRRGDQNRTSKVRCSTRDGSAQSGVDYYPKSRVLKFSPGVDHIFFKVEILSNEDREWHESFSLVLGPDDPVEAVLGDVTTATVTILDQEAAGSLILPAPPIVVTLADYEHVEEVTKEGVKKSPSPGYPLVCVTPCDPHFPRYAVMKERCSEAGINQTSVQFSWEVAAPTDGNGARSPFETITDNTPFTSVNHMGFCMFGARRNLWKDLQSLEDVLDSIYFSRRFHVRCVAKAVDKVGHVGTPLRSNIVTIGTDSAICHTPVVAGTSRGFQAQSFIATLKYLDVKHKEHPNRIHISVQIPHQDGMLPLISTMPLHNLHFLLSESIYRHQHVCSNLVTTYDLRGISDTGFLDDMVYDSTALGPGYDRPFQFDPSVREPKTIQLYKHLNLKSCVWTFDAYYDMTELIDVCGGADVLYLGQTH</sequence>
<dbReference type="Proteomes" id="UP001266305">
    <property type="component" value="Unassembled WGS sequence"/>
</dbReference>
<dbReference type="InterPro" id="IPR051561">
    <property type="entry name" value="FRAS1_ECM"/>
</dbReference>
<dbReference type="Pfam" id="PF03160">
    <property type="entry name" value="Calx-beta"/>
    <property type="match status" value="5"/>
</dbReference>
<feature type="domain" description="Calx-beta" evidence="7">
    <location>
        <begin position="534"/>
        <end position="633"/>
    </location>
</feature>
<dbReference type="SUPFAM" id="SSF141072">
    <property type="entry name" value="CalX-like"/>
    <property type="match status" value="5"/>
</dbReference>
<dbReference type="EMBL" id="JASSZA010000003">
    <property type="protein sequence ID" value="KAK2115893.1"/>
    <property type="molecule type" value="Genomic_DNA"/>
</dbReference>
<reference evidence="8 9" key="1">
    <citation type="submission" date="2023-05" db="EMBL/GenBank/DDBJ databases">
        <title>B98-5 Cell Line De Novo Hybrid Assembly: An Optical Mapping Approach.</title>
        <authorList>
            <person name="Kananen K."/>
            <person name="Auerbach J.A."/>
            <person name="Kautto E."/>
            <person name="Blachly J.S."/>
        </authorList>
    </citation>
    <scope>NUCLEOTIDE SEQUENCE [LARGE SCALE GENOMIC DNA]</scope>
    <source>
        <strain evidence="8">B95-8</strain>
        <tissue evidence="8">Cell line</tissue>
    </source>
</reference>
<evidence type="ECO:0000256" key="3">
    <source>
        <dbReference type="ARBA" id="ARBA00022737"/>
    </source>
</evidence>
<feature type="domain" description="Calx-beta" evidence="7">
    <location>
        <begin position="387"/>
        <end position="521"/>
    </location>
</feature>
<dbReference type="Pfam" id="PF16184">
    <property type="entry name" value="Cadherin_3"/>
    <property type="match status" value="3"/>
</dbReference>
<protein>
    <submittedName>
        <fullName evidence="8">Extracellular matrix protein fras1</fullName>
    </submittedName>
</protein>
<evidence type="ECO:0000313" key="8">
    <source>
        <dbReference type="EMBL" id="KAK2115893.1"/>
    </source>
</evidence>
<dbReference type="Gene3D" id="2.60.40.2030">
    <property type="match status" value="5"/>
</dbReference>
<evidence type="ECO:0000256" key="2">
    <source>
        <dbReference type="ARBA" id="ARBA00022729"/>
    </source>
</evidence>
<feature type="non-terminal residue" evidence="8">
    <location>
        <position position="1"/>
    </location>
</feature>
<evidence type="ECO:0000259" key="7">
    <source>
        <dbReference type="SMART" id="SM00237"/>
    </source>
</evidence>
<feature type="repeat" description="CSPG" evidence="6">
    <location>
        <begin position="156"/>
        <end position="249"/>
    </location>
</feature>
<gene>
    <name evidence="8" type="primary">FRAS1_3</name>
    <name evidence="8" type="ORF">P7K49_006519</name>
</gene>
<evidence type="ECO:0000313" key="9">
    <source>
        <dbReference type="Proteomes" id="UP001266305"/>
    </source>
</evidence>
<feature type="repeat" description="CSPG" evidence="6">
    <location>
        <begin position="44"/>
        <end position="136"/>
    </location>
</feature>
<comment type="similarity">
    <text evidence="1">Belongs to the FRAS1 family.</text>
</comment>
<dbReference type="PANTHER" id="PTHR45739:SF1">
    <property type="entry name" value="EXTRACELLULAR MATRIX ORGANIZING PROTEIN FRAS1"/>
    <property type="match status" value="1"/>
</dbReference>
<feature type="domain" description="Calx-beta" evidence="7">
    <location>
        <begin position="1034"/>
        <end position="1138"/>
    </location>
</feature>
<proteinExistence type="inferred from homology"/>
<evidence type="ECO:0000256" key="1">
    <source>
        <dbReference type="ARBA" id="ARBA00005529"/>
    </source>
</evidence>
<dbReference type="PROSITE" id="PS51854">
    <property type="entry name" value="CSPG"/>
    <property type="match status" value="3"/>
</dbReference>
<keyword evidence="5" id="KW-0325">Glycoprotein</keyword>
<comment type="caution">
    <text evidence="8">The sequence shown here is derived from an EMBL/GenBank/DDBJ whole genome shotgun (WGS) entry which is preliminary data.</text>
</comment>
<evidence type="ECO:0000256" key="6">
    <source>
        <dbReference type="PROSITE-ProRule" id="PRU01201"/>
    </source>
</evidence>
<organism evidence="8 9">
    <name type="scientific">Saguinus oedipus</name>
    <name type="common">Cotton-top tamarin</name>
    <name type="synonym">Oedipomidas oedipus</name>
    <dbReference type="NCBI Taxonomy" id="9490"/>
    <lineage>
        <taxon>Eukaryota</taxon>
        <taxon>Metazoa</taxon>
        <taxon>Chordata</taxon>
        <taxon>Craniata</taxon>
        <taxon>Vertebrata</taxon>
        <taxon>Euteleostomi</taxon>
        <taxon>Mammalia</taxon>
        <taxon>Eutheria</taxon>
        <taxon>Euarchontoglires</taxon>
        <taxon>Primates</taxon>
        <taxon>Haplorrhini</taxon>
        <taxon>Platyrrhini</taxon>
        <taxon>Cebidae</taxon>
        <taxon>Callitrichinae</taxon>
        <taxon>Saguinus</taxon>
    </lineage>
</organism>
<feature type="repeat" description="CSPG" evidence="6">
    <location>
        <begin position="284"/>
        <end position="381"/>
    </location>
</feature>
<dbReference type="InterPro" id="IPR038081">
    <property type="entry name" value="CalX-like_sf"/>
</dbReference>
<accession>A0ABQ9W2M7</accession>
<keyword evidence="3" id="KW-0677">Repeat</keyword>
<dbReference type="PANTHER" id="PTHR45739">
    <property type="entry name" value="MATRIX PROTEIN, PUTATIVE-RELATED"/>
    <property type="match status" value="1"/>
</dbReference>
<dbReference type="InterPro" id="IPR003644">
    <property type="entry name" value="Calx_beta"/>
</dbReference>
<name>A0ABQ9W2M7_SAGOE</name>
<dbReference type="InterPro" id="IPR039005">
    <property type="entry name" value="CSPG_rpt"/>
</dbReference>
<keyword evidence="9" id="KW-1185">Reference proteome</keyword>
<evidence type="ECO:0000256" key="5">
    <source>
        <dbReference type="ARBA" id="ARBA00023180"/>
    </source>
</evidence>
<dbReference type="SMART" id="SM00237">
    <property type="entry name" value="Calx_beta"/>
    <property type="match status" value="3"/>
</dbReference>
<evidence type="ECO:0000256" key="4">
    <source>
        <dbReference type="ARBA" id="ARBA00022837"/>
    </source>
</evidence>
<keyword evidence="2" id="KW-0732">Signal</keyword>
<keyword evidence="4" id="KW-0106">Calcium</keyword>